<reference evidence="1 2" key="1">
    <citation type="submission" date="2019-11" db="EMBL/GenBank/DDBJ databases">
        <title>Growth characteristics of pneumococcus vary with the chemical composition of the capsule and with environmental conditions.</title>
        <authorList>
            <person name="Tothpal A."/>
            <person name="Desobry K."/>
            <person name="Joshi S."/>
            <person name="Wyllie A.L."/>
            <person name="Weinberger D.M."/>
        </authorList>
    </citation>
    <scope>NUCLEOTIDE SEQUENCE [LARGE SCALE GENOMIC DNA]</scope>
    <source>
        <strain evidence="2">pnumococcus23A</strain>
    </source>
</reference>
<dbReference type="Proteomes" id="UP000490982">
    <property type="component" value="Unassembled WGS sequence"/>
</dbReference>
<evidence type="ECO:0000313" key="1">
    <source>
        <dbReference type="EMBL" id="MTW24922.1"/>
    </source>
</evidence>
<feature type="non-terminal residue" evidence="1">
    <location>
        <position position="1"/>
    </location>
</feature>
<organism evidence="1 2">
    <name type="scientific">Streptococcus pneumoniae</name>
    <dbReference type="NCBI Taxonomy" id="1313"/>
    <lineage>
        <taxon>Bacteria</taxon>
        <taxon>Bacillati</taxon>
        <taxon>Bacillota</taxon>
        <taxon>Bacilli</taxon>
        <taxon>Lactobacillales</taxon>
        <taxon>Streptococcaceae</taxon>
        <taxon>Streptococcus</taxon>
    </lineage>
</organism>
<accession>A0A6G2DUJ7</accession>
<sequence length="53" mass="6470">TTYRNHRKRFGLRMNLIAGIINHELEFWFRRKSNVIFAIQDVSMTIQDLDEKF</sequence>
<name>A0A6G2DUJ7_STREE</name>
<comment type="caution">
    <text evidence="1">The sequence shown here is derived from an EMBL/GenBank/DDBJ whole genome shotgun (WGS) entry which is preliminary data.</text>
</comment>
<dbReference type="EMBL" id="WNHS01000036">
    <property type="protein sequence ID" value="MTW24922.1"/>
    <property type="molecule type" value="Genomic_DNA"/>
</dbReference>
<gene>
    <name evidence="1" type="ORF">GM537_08750</name>
</gene>
<dbReference type="AlphaFoldDB" id="A0A6G2DUJ7"/>
<evidence type="ECO:0000313" key="2">
    <source>
        <dbReference type="Proteomes" id="UP000490982"/>
    </source>
</evidence>
<proteinExistence type="predicted"/>
<protein>
    <submittedName>
        <fullName evidence="1">Uncharacterized protein</fullName>
    </submittedName>
</protein>